<dbReference type="InterPro" id="IPR038078">
    <property type="entry name" value="PhoU-like_sf"/>
</dbReference>
<dbReference type="SUPFAM" id="SSF109755">
    <property type="entry name" value="PhoU-like"/>
    <property type="match status" value="1"/>
</dbReference>
<dbReference type="GO" id="GO:0045936">
    <property type="term" value="P:negative regulation of phosphate metabolic process"/>
    <property type="evidence" value="ECO:0007669"/>
    <property type="project" value="InterPro"/>
</dbReference>
<protein>
    <recommendedName>
        <fullName evidence="1">PhoU domain-containing protein</fullName>
    </recommendedName>
</protein>
<dbReference type="PANTHER" id="PTHR42930">
    <property type="entry name" value="PHOSPHATE-SPECIFIC TRANSPORT SYSTEM ACCESSORY PROTEIN PHOU"/>
    <property type="match status" value="1"/>
</dbReference>
<dbReference type="PANTHER" id="PTHR42930:SF3">
    <property type="entry name" value="PHOSPHATE-SPECIFIC TRANSPORT SYSTEM ACCESSORY PROTEIN PHOU"/>
    <property type="match status" value="1"/>
</dbReference>
<dbReference type="InterPro" id="IPR026022">
    <property type="entry name" value="PhoU_dom"/>
</dbReference>
<evidence type="ECO:0000259" key="1">
    <source>
        <dbReference type="Pfam" id="PF01895"/>
    </source>
</evidence>
<dbReference type="AlphaFoldDB" id="A0A381NST4"/>
<dbReference type="EMBL" id="UINC01000571">
    <property type="protein sequence ID" value="SUZ57661.1"/>
    <property type="molecule type" value="Genomic_DNA"/>
</dbReference>
<proteinExistence type="predicted"/>
<dbReference type="InterPro" id="IPR028366">
    <property type="entry name" value="PhoU"/>
</dbReference>
<dbReference type="Gene3D" id="1.20.58.220">
    <property type="entry name" value="Phosphate transport system protein phou homolog 2, domain 2"/>
    <property type="match status" value="1"/>
</dbReference>
<feature type="domain" description="PhoU" evidence="1">
    <location>
        <begin position="48"/>
        <end position="111"/>
    </location>
</feature>
<organism evidence="2">
    <name type="scientific">marine metagenome</name>
    <dbReference type="NCBI Taxonomy" id="408172"/>
    <lineage>
        <taxon>unclassified sequences</taxon>
        <taxon>metagenomes</taxon>
        <taxon>ecological metagenomes</taxon>
    </lineage>
</organism>
<sequence length="232" mass="26153">MLRELLSIFRADNPLHAMAARFKEMLQLTCGMTLSAGGICFGEKTLAEDRTQIYQDDVRVNKLEREIRKQVVAHLSIQGNTPDVPYSLLLMSLVKDVERLGDYAKNLAEVVDIRSAPLPKDAIVQELQEIRRGVEDSFQVAAEVFTSSNRERAIELIHQGRDVAHRCDALVRRISQSGYDASTTTLLVLATRYYKRIGGHVLNVLSSVVMPLHKVDYYDEDVLTSEQPISHD</sequence>
<dbReference type="Pfam" id="PF01895">
    <property type="entry name" value="PhoU"/>
    <property type="match status" value="1"/>
</dbReference>
<name>A0A381NST4_9ZZZZ</name>
<accession>A0A381NST4</accession>
<reference evidence="2" key="1">
    <citation type="submission" date="2018-05" db="EMBL/GenBank/DDBJ databases">
        <authorList>
            <person name="Lanie J.A."/>
            <person name="Ng W.-L."/>
            <person name="Kazmierczak K.M."/>
            <person name="Andrzejewski T.M."/>
            <person name="Davidsen T.M."/>
            <person name="Wayne K.J."/>
            <person name="Tettelin H."/>
            <person name="Glass J.I."/>
            <person name="Rusch D."/>
            <person name="Podicherti R."/>
            <person name="Tsui H.-C.T."/>
            <person name="Winkler M.E."/>
        </authorList>
    </citation>
    <scope>NUCLEOTIDE SEQUENCE</scope>
</reference>
<evidence type="ECO:0000313" key="2">
    <source>
        <dbReference type="EMBL" id="SUZ57661.1"/>
    </source>
</evidence>
<dbReference type="GO" id="GO:0030643">
    <property type="term" value="P:intracellular phosphate ion homeostasis"/>
    <property type="evidence" value="ECO:0007669"/>
    <property type="project" value="InterPro"/>
</dbReference>
<gene>
    <name evidence="2" type="ORF">METZ01_LOCUS10515</name>
</gene>